<comment type="caution">
    <text evidence="2">The sequence shown here is derived from an EMBL/GenBank/DDBJ whole genome shotgun (WGS) entry which is preliminary data.</text>
</comment>
<protein>
    <recommendedName>
        <fullName evidence="4">Secreted protein</fullName>
    </recommendedName>
</protein>
<evidence type="ECO:0008006" key="4">
    <source>
        <dbReference type="Google" id="ProtNLM"/>
    </source>
</evidence>
<dbReference type="Proteomes" id="UP000440578">
    <property type="component" value="Unassembled WGS sequence"/>
</dbReference>
<sequence length="160" mass="18446">MRARPARPARHLLAAVVLLVTVHEARAIFRHRWLVPNLYFPMIRALDRNANATRKVFGGLSRIFAFLGRRRRSLDSPSVDELGDPCDLRVPCLALKAMDAGTLDQWVEERWPAAAGKWRSQPQLAKLLERLEQLQREELPHSRQLRRRVCQVVLQRCPAS</sequence>
<proteinExistence type="predicted"/>
<keyword evidence="3" id="KW-1185">Reference proteome</keyword>
<reference evidence="2 3" key="1">
    <citation type="submission" date="2019-07" db="EMBL/GenBank/DDBJ databases">
        <title>Draft genome assembly of a fouling barnacle, Amphibalanus amphitrite (Darwin, 1854): The first reference genome for Thecostraca.</title>
        <authorList>
            <person name="Kim W."/>
        </authorList>
    </citation>
    <scope>NUCLEOTIDE SEQUENCE [LARGE SCALE GENOMIC DNA]</scope>
    <source>
        <strain evidence="2">SNU_AA5</strain>
        <tissue evidence="2">Soma without cirri and trophi</tissue>
    </source>
</reference>
<evidence type="ECO:0000313" key="2">
    <source>
        <dbReference type="EMBL" id="KAF0313878.1"/>
    </source>
</evidence>
<feature type="chain" id="PRO_5025361466" description="Secreted protein" evidence="1">
    <location>
        <begin position="28"/>
        <end position="160"/>
    </location>
</feature>
<dbReference type="EMBL" id="VIIS01000067">
    <property type="protein sequence ID" value="KAF0313878.1"/>
    <property type="molecule type" value="Genomic_DNA"/>
</dbReference>
<dbReference type="AlphaFoldDB" id="A0A6A4XF86"/>
<keyword evidence="1" id="KW-0732">Signal</keyword>
<organism evidence="2 3">
    <name type="scientific">Amphibalanus amphitrite</name>
    <name type="common">Striped barnacle</name>
    <name type="synonym">Balanus amphitrite</name>
    <dbReference type="NCBI Taxonomy" id="1232801"/>
    <lineage>
        <taxon>Eukaryota</taxon>
        <taxon>Metazoa</taxon>
        <taxon>Ecdysozoa</taxon>
        <taxon>Arthropoda</taxon>
        <taxon>Crustacea</taxon>
        <taxon>Multicrustacea</taxon>
        <taxon>Cirripedia</taxon>
        <taxon>Thoracica</taxon>
        <taxon>Thoracicalcarea</taxon>
        <taxon>Balanomorpha</taxon>
        <taxon>Balanoidea</taxon>
        <taxon>Balanidae</taxon>
        <taxon>Amphibalaninae</taxon>
        <taxon>Amphibalanus</taxon>
    </lineage>
</organism>
<name>A0A6A4XF86_AMPAM</name>
<evidence type="ECO:0000256" key="1">
    <source>
        <dbReference type="SAM" id="SignalP"/>
    </source>
</evidence>
<evidence type="ECO:0000313" key="3">
    <source>
        <dbReference type="Proteomes" id="UP000440578"/>
    </source>
</evidence>
<accession>A0A6A4XF86</accession>
<gene>
    <name evidence="2" type="ORF">FJT64_015621</name>
</gene>
<feature type="signal peptide" evidence="1">
    <location>
        <begin position="1"/>
        <end position="27"/>
    </location>
</feature>